<accession>A0A8H9L8S7</accession>
<gene>
    <name evidence="1" type="ORF">GCM10008956_20760</name>
</gene>
<dbReference type="EMBL" id="BMQG01000006">
    <property type="protein sequence ID" value="GGM44373.1"/>
    <property type="molecule type" value="Genomic_DNA"/>
</dbReference>
<protein>
    <submittedName>
        <fullName evidence="1">Uncharacterized protein</fullName>
    </submittedName>
</protein>
<dbReference type="AlphaFoldDB" id="A0A8H9L8S7"/>
<proteinExistence type="predicted"/>
<comment type="caution">
    <text evidence="1">The sequence shown here is derived from an EMBL/GenBank/DDBJ whole genome shotgun (WGS) entry which is preliminary data.</text>
</comment>
<evidence type="ECO:0000313" key="2">
    <source>
        <dbReference type="Proteomes" id="UP000600547"/>
    </source>
</evidence>
<dbReference type="Proteomes" id="UP000600547">
    <property type="component" value="Unassembled WGS sequence"/>
</dbReference>
<sequence length="237" mass="26307">MSGNPRADRPAPYPRWQDEEWFDLYASWTSPYTQGFGPVDPPAYTPPLRFTTLAGALAAAPDWIATESFWFTRSGLTDTDQTDESLRVRLPPVTPELRRELLRRWQEAAPAQSSAWSGSGGEVVSVGHEFTDGYVWYLALQLTFSRQPPLMSLPLSHPENVLNSLVGLPCLLDDNGTAHVGVLHWNGRDLRVGERHLTLPDHTEVTGRAYHSARCRYRAGPLGRTHTLSVHAGPGPS</sequence>
<evidence type="ECO:0000313" key="1">
    <source>
        <dbReference type="EMBL" id="GGM44373.1"/>
    </source>
</evidence>
<dbReference type="RefSeq" id="WP_110829121.1">
    <property type="nucleotide sequence ID" value="NZ_BMQG01000006.1"/>
</dbReference>
<name>A0A8H9L8S7_9DEIO</name>
<keyword evidence="2" id="KW-1185">Reference proteome</keyword>
<reference evidence="2" key="1">
    <citation type="journal article" date="2019" name="Int. J. Syst. Evol. Microbiol.">
        <title>The Global Catalogue of Microorganisms (GCM) 10K type strain sequencing project: providing services to taxonomists for standard genome sequencing and annotation.</title>
        <authorList>
            <consortium name="The Broad Institute Genomics Platform"/>
            <consortium name="The Broad Institute Genome Sequencing Center for Infectious Disease"/>
            <person name="Wu L."/>
            <person name="Ma J."/>
        </authorList>
    </citation>
    <scope>NUCLEOTIDE SEQUENCE [LARGE SCALE GENOMIC DNA]</scope>
    <source>
        <strain evidence="2">JCM 31047</strain>
    </source>
</reference>
<organism evidence="1 2">
    <name type="scientific">Deinococcus arenae</name>
    <dbReference type="NCBI Taxonomy" id="1452751"/>
    <lineage>
        <taxon>Bacteria</taxon>
        <taxon>Thermotogati</taxon>
        <taxon>Deinococcota</taxon>
        <taxon>Deinococci</taxon>
        <taxon>Deinococcales</taxon>
        <taxon>Deinococcaceae</taxon>
        <taxon>Deinococcus</taxon>
    </lineage>
</organism>